<keyword evidence="2" id="KW-1185">Reference proteome</keyword>
<protein>
    <submittedName>
        <fullName evidence="1">Uncharacterized protein</fullName>
    </submittedName>
</protein>
<dbReference type="Proteomes" id="UP000070311">
    <property type="component" value="Unassembled WGS sequence"/>
</dbReference>
<organism evidence="1 2">
    <name type="scientific">candidate division MSBL1 archaeon SCGC-AAA382A13</name>
    <dbReference type="NCBI Taxonomy" id="1698279"/>
    <lineage>
        <taxon>Archaea</taxon>
        <taxon>Methanobacteriati</taxon>
        <taxon>Methanobacteriota</taxon>
        <taxon>candidate division MSBL1</taxon>
    </lineage>
</organism>
<proteinExistence type="predicted"/>
<dbReference type="AlphaFoldDB" id="A0A133VGQ7"/>
<gene>
    <name evidence="1" type="ORF">AKJ50_00435</name>
</gene>
<name>A0A133VGQ7_9EURY</name>
<dbReference type="EMBL" id="LHYD01000004">
    <property type="protein sequence ID" value="KXB05626.1"/>
    <property type="molecule type" value="Genomic_DNA"/>
</dbReference>
<sequence length="101" mass="11435">MIKNDKFFSVRAKSLGDLIVTEECPHCGRVHKWIWPNHPEIGNKGTKNCGGKKLIVEIIPNSEYQEPSGGDVGEKIENLFKKAENGDKKAQKRLKRIYGRS</sequence>
<evidence type="ECO:0000313" key="2">
    <source>
        <dbReference type="Proteomes" id="UP000070311"/>
    </source>
</evidence>
<comment type="caution">
    <text evidence="1">The sequence shown here is derived from an EMBL/GenBank/DDBJ whole genome shotgun (WGS) entry which is preliminary data.</text>
</comment>
<reference evidence="1 2" key="1">
    <citation type="journal article" date="2016" name="Sci. Rep.">
        <title>Metabolic traits of an uncultured archaeal lineage -MSBL1- from brine pools of the Red Sea.</title>
        <authorList>
            <person name="Mwirichia R."/>
            <person name="Alam I."/>
            <person name="Rashid M."/>
            <person name="Vinu M."/>
            <person name="Ba-Alawi W."/>
            <person name="Anthony Kamau A."/>
            <person name="Kamanda Ngugi D."/>
            <person name="Goker M."/>
            <person name="Klenk H.P."/>
            <person name="Bajic V."/>
            <person name="Stingl U."/>
        </authorList>
    </citation>
    <scope>NUCLEOTIDE SEQUENCE [LARGE SCALE GENOMIC DNA]</scope>
    <source>
        <strain evidence="1">SCGC-AAA382A13</strain>
    </source>
</reference>
<accession>A0A133VGQ7</accession>
<evidence type="ECO:0000313" key="1">
    <source>
        <dbReference type="EMBL" id="KXB05626.1"/>
    </source>
</evidence>